<dbReference type="PANTHER" id="PTHR15830">
    <property type="entry name" value="TELOMERE LENGTH REGULATION PROTEIN TEL2 FAMILY MEMBER"/>
    <property type="match status" value="1"/>
</dbReference>
<proteinExistence type="inferred from homology"/>
<feature type="compositionally biased region" description="Acidic residues" evidence="2">
    <location>
        <begin position="560"/>
        <end position="572"/>
    </location>
</feature>
<evidence type="ECO:0000313" key="4">
    <source>
        <dbReference type="EMBL" id="KAK1768424.1"/>
    </source>
</evidence>
<dbReference type="AlphaFoldDB" id="A0AAJ0C485"/>
<dbReference type="Gene3D" id="1.25.40.720">
    <property type="entry name" value="Telomere length regulation protein 2, C-terminal domain"/>
    <property type="match status" value="2"/>
</dbReference>
<comment type="caution">
    <text evidence="4">The sequence shown here is derived from an EMBL/GenBank/DDBJ whole genome shotgun (WGS) entry which is preliminary data.</text>
</comment>
<accession>A0AAJ0C485</accession>
<dbReference type="GO" id="GO:0005829">
    <property type="term" value="C:cytosol"/>
    <property type="evidence" value="ECO:0007669"/>
    <property type="project" value="TreeGrafter"/>
</dbReference>
<dbReference type="EMBL" id="MU839005">
    <property type="protein sequence ID" value="KAK1768424.1"/>
    <property type="molecule type" value="Genomic_DNA"/>
</dbReference>
<feature type="compositionally biased region" description="Basic and acidic residues" evidence="2">
    <location>
        <begin position="528"/>
        <end position="545"/>
    </location>
</feature>
<evidence type="ECO:0000259" key="3">
    <source>
        <dbReference type="Pfam" id="PF10193"/>
    </source>
</evidence>
<dbReference type="InterPro" id="IPR051970">
    <property type="entry name" value="TEL2_Regulation"/>
</dbReference>
<feature type="region of interest" description="Disordered" evidence="2">
    <location>
        <begin position="518"/>
        <end position="597"/>
    </location>
</feature>
<gene>
    <name evidence="4" type="ORF">QBC33DRAFT_568774</name>
</gene>
<dbReference type="PANTHER" id="PTHR15830:SF10">
    <property type="entry name" value="TELOMERE LENGTH REGULATION PROTEIN TEL2 HOMOLOG"/>
    <property type="match status" value="1"/>
</dbReference>
<dbReference type="RefSeq" id="XP_060284637.1">
    <property type="nucleotide sequence ID" value="XM_060430519.1"/>
</dbReference>
<protein>
    <submittedName>
        <fullName evidence="4">Telomere length regulation protein-domain-containing protein</fullName>
    </submittedName>
</protein>
<evidence type="ECO:0000313" key="5">
    <source>
        <dbReference type="Proteomes" id="UP001244011"/>
    </source>
</evidence>
<reference evidence="4" key="1">
    <citation type="submission" date="2023-06" db="EMBL/GenBank/DDBJ databases">
        <title>Genome-scale phylogeny and comparative genomics of the fungal order Sordariales.</title>
        <authorList>
            <consortium name="Lawrence Berkeley National Laboratory"/>
            <person name="Hensen N."/>
            <person name="Bonometti L."/>
            <person name="Westerberg I."/>
            <person name="Brannstrom I.O."/>
            <person name="Guillou S."/>
            <person name="Cros-Aarteil S."/>
            <person name="Calhoun S."/>
            <person name="Haridas S."/>
            <person name="Kuo A."/>
            <person name="Mondo S."/>
            <person name="Pangilinan J."/>
            <person name="Riley R."/>
            <person name="Labutti K."/>
            <person name="Andreopoulos B."/>
            <person name="Lipzen A."/>
            <person name="Chen C."/>
            <person name="Yanf M."/>
            <person name="Daum C."/>
            <person name="Ng V."/>
            <person name="Clum A."/>
            <person name="Steindorff A."/>
            <person name="Ohm R."/>
            <person name="Martin F."/>
            <person name="Silar P."/>
            <person name="Natvig D."/>
            <person name="Lalanne C."/>
            <person name="Gautier V."/>
            <person name="Ament-Velasquez S.L."/>
            <person name="Kruys A."/>
            <person name="Hutchinson M.I."/>
            <person name="Powell A.J."/>
            <person name="Barry K."/>
            <person name="Miller A.N."/>
            <person name="Grigoriev I.V."/>
            <person name="Debuchy R."/>
            <person name="Gladieux P."/>
            <person name="Thoren M.H."/>
            <person name="Johannesson H."/>
        </authorList>
    </citation>
    <scope>NUCLEOTIDE SEQUENCE</scope>
    <source>
        <strain evidence="4">8032-3</strain>
    </source>
</reference>
<dbReference type="GO" id="GO:0042162">
    <property type="term" value="F:telomeric DNA binding"/>
    <property type="evidence" value="ECO:0007669"/>
    <property type="project" value="TreeGrafter"/>
</dbReference>
<evidence type="ECO:0000256" key="2">
    <source>
        <dbReference type="SAM" id="MobiDB-lite"/>
    </source>
</evidence>
<feature type="compositionally biased region" description="Polar residues" evidence="2">
    <location>
        <begin position="801"/>
        <end position="812"/>
    </location>
</feature>
<name>A0AAJ0C485_9PEZI</name>
<dbReference type="GO" id="GO:0051879">
    <property type="term" value="F:Hsp90 protein binding"/>
    <property type="evidence" value="ECO:0007669"/>
    <property type="project" value="TreeGrafter"/>
</dbReference>
<dbReference type="FunFam" id="1.25.40.720:FF:000004">
    <property type="entry name" value="WGS project CABT00000000 data, contig 2.6"/>
    <property type="match status" value="1"/>
</dbReference>
<dbReference type="InterPro" id="IPR019337">
    <property type="entry name" value="Telomere_length_regulation_dom"/>
</dbReference>
<comment type="similarity">
    <text evidence="1">Belongs to the TEL2 family.</text>
</comment>
<dbReference type="Proteomes" id="UP001244011">
    <property type="component" value="Unassembled WGS sequence"/>
</dbReference>
<dbReference type="GeneID" id="85313706"/>
<dbReference type="InterPro" id="IPR038528">
    <property type="entry name" value="TEL2_C_sf"/>
</dbReference>
<dbReference type="GO" id="GO:0051083">
    <property type="term" value="P:'de novo' cotranslational protein folding"/>
    <property type="evidence" value="ECO:0007669"/>
    <property type="project" value="TreeGrafter"/>
</dbReference>
<dbReference type="Pfam" id="PF10193">
    <property type="entry name" value="Telomere_reg-2"/>
    <property type="match status" value="1"/>
</dbReference>
<keyword evidence="5" id="KW-1185">Reference proteome</keyword>
<feature type="region of interest" description="Disordered" evidence="2">
    <location>
        <begin position="801"/>
        <end position="821"/>
    </location>
</feature>
<evidence type="ECO:0000256" key="1">
    <source>
        <dbReference type="ARBA" id="ARBA00006133"/>
    </source>
</evidence>
<feature type="domain" description="Telomere length regulation protein conserved" evidence="3">
    <location>
        <begin position="600"/>
        <end position="711"/>
    </location>
</feature>
<sequence>MNGLLTAVSTTYREKDAPPLTEARSTNRVSPAVNSPEEALEVLRHEPDYSTLITVLRFLGRGVCQKSATFNIAVPSPIGAKLVQVLATDIASNYWTLLREESAVGSEDESRGTARSDLQALLLCLRSIPGVNAVLLQLRALTLEAKSEKKEVKRPDLAANLRITLELLCALLDGQESPWQIWSSSAEAADSPARRRPLAQEFLTLLGSGRVISWAAEADDILANSDKTAKEGAFWVTNRAEYCTWLAQGVCRWISRDRSTDDAKLCAELLARTLRLGSTDIVIKLLLETLILSKSSNPDRFRLLFDGLPNLDQRRVLLAVLKFLSETHLNKLGLCESPESAEVISAASGIISTVVGQDQDKTNHLIAWLTSSSGAGLGDGVGIRRAVLAVISRNRDNLVDVLEKTVAQFGDQLYIKHSPILQQEVHAQVLLLSAGYVHRLTPVKLSMITRSSPWLNAISNRLAATQQRARFLGMVVGEAISGLVDNGDKRLDFHIDETNLEEGKWYKALAETADSVGRIDTLRQQGHVGREKSVRPQKPRTERPPVRRQPVPPKQGFIIEEVEDDDSEDDDLIPYAKPESDAEDSDDDPTLINRDKPKPPVYIRDLIRYLRDTDNYDHQKLALTTAPTLIRRKANYGTEVKEHAEELATLLVGLQDKFDMDNFYEQRAQGMIALVIAQPQVMGPWFAKTFFDGDYSVTQRASVLIVLGIGARELAGFETSEYKDAASFPSKALPEAVERLYIGTSSSGVQPSSSSSLKALPINALETVAQSLTTGFLAPIAANAADAATGPDALKLSTFTSRLQQQGDSSRNTKAKGTRRPRVRAIPNTTAQLLYTSFFSPLTARFQAALRSPASRTRGIIFEPYLLSLYLKTAAIVLHAAGPSTLALPQMTAELWGVLLSTGVRAHCVGDLAATRAVLFALLALLDVNEDRMRDVCQDLSREVVETQEWVAAVFEGIRGGDGAGEESDAKMLAASVLIRLREGMEKYRLFMVGDLIGF</sequence>
<organism evidence="4 5">
    <name type="scientific">Phialemonium atrogriseum</name>
    <dbReference type="NCBI Taxonomy" id="1093897"/>
    <lineage>
        <taxon>Eukaryota</taxon>
        <taxon>Fungi</taxon>
        <taxon>Dikarya</taxon>
        <taxon>Ascomycota</taxon>
        <taxon>Pezizomycotina</taxon>
        <taxon>Sordariomycetes</taxon>
        <taxon>Sordariomycetidae</taxon>
        <taxon>Cephalothecales</taxon>
        <taxon>Cephalothecaceae</taxon>
        <taxon>Phialemonium</taxon>
    </lineage>
</organism>